<evidence type="ECO:0000313" key="3">
    <source>
        <dbReference type="Proteomes" id="UP000821837"/>
    </source>
</evidence>
<comment type="caution">
    <text evidence="2">The sequence shown here is derived from an EMBL/GenBank/DDBJ whole genome shotgun (WGS) entry which is preliminary data.</text>
</comment>
<evidence type="ECO:0000313" key="2">
    <source>
        <dbReference type="EMBL" id="KAH7976736.1"/>
    </source>
</evidence>
<organism evidence="2 3">
    <name type="scientific">Rhipicephalus sanguineus</name>
    <name type="common">Brown dog tick</name>
    <name type="synonym">Ixodes sanguineus</name>
    <dbReference type="NCBI Taxonomy" id="34632"/>
    <lineage>
        <taxon>Eukaryota</taxon>
        <taxon>Metazoa</taxon>
        <taxon>Ecdysozoa</taxon>
        <taxon>Arthropoda</taxon>
        <taxon>Chelicerata</taxon>
        <taxon>Arachnida</taxon>
        <taxon>Acari</taxon>
        <taxon>Parasitiformes</taxon>
        <taxon>Ixodida</taxon>
        <taxon>Ixodoidea</taxon>
        <taxon>Ixodidae</taxon>
        <taxon>Rhipicephalinae</taxon>
        <taxon>Rhipicephalus</taxon>
        <taxon>Rhipicephalus</taxon>
    </lineage>
</organism>
<feature type="compositionally biased region" description="Basic and acidic residues" evidence="1">
    <location>
        <begin position="42"/>
        <end position="58"/>
    </location>
</feature>
<keyword evidence="3" id="KW-1185">Reference proteome</keyword>
<evidence type="ECO:0000256" key="1">
    <source>
        <dbReference type="SAM" id="MobiDB-lite"/>
    </source>
</evidence>
<feature type="compositionally biased region" description="Basic and acidic residues" evidence="1">
    <location>
        <begin position="167"/>
        <end position="178"/>
    </location>
</feature>
<feature type="region of interest" description="Disordered" evidence="1">
    <location>
        <begin position="1"/>
        <end position="68"/>
    </location>
</feature>
<name>A0A9D4T6J7_RHISA</name>
<feature type="compositionally biased region" description="Low complexity" evidence="1">
    <location>
        <begin position="514"/>
        <end position="527"/>
    </location>
</feature>
<dbReference type="OrthoDB" id="6415856at2759"/>
<dbReference type="VEuPathDB" id="VectorBase:RSAN_038916"/>
<sequence>MKQESCEGDVLLRPKSCSSSSTPESDLCRDDTDDNGYYDFPMDLRKKSPKSPDYHSGEEECEEGETMTAVRRRPIHPVALNHAWQKILLNALPTPAVAAAFQHGVRRHSELSARLMDVGEQNSTTNIMTRVSDDPGSADKPCQDNKENHCACACRGRNEGSPGNDLLDLRKEETRPESQTRSPLMSGPYRTDKDSNPTLIRFLESRALSAQQQRHENDTPEDLSSNKSSIPETESNDKHNHYQDQAVKRAASCSKLFEITSESLVERLMRARCKSDSEIQNRLNSGAIKPASNEELSMSSPPPRDQRSPSLTLKRRILGGITTPERGSTKDEDEADYKQPRVRIETISKPGSRPCSPICDPRAPQETLLQQLRHLAPAALPLSIYAYYTQIMQRLHEHELLKRHLEGIAASGVMPNPLLAPVTLTSSVTPGLEPLEEQDELGAAAGNHLESYNCGMRKRAPRALTGKHVKHGTGASPSTLLTLRQKIQERQRARQLGLLEPAVRTLKGTRKNFGKGSSNGKKQAVKK</sequence>
<protein>
    <submittedName>
        <fullName evidence="2">Uncharacterized protein</fullName>
    </submittedName>
</protein>
<dbReference type="OMA" id="HAWQKIF"/>
<feature type="region of interest" description="Disordered" evidence="1">
    <location>
        <begin position="507"/>
        <end position="527"/>
    </location>
</feature>
<feature type="region of interest" description="Disordered" evidence="1">
    <location>
        <begin position="208"/>
        <end position="240"/>
    </location>
</feature>
<proteinExistence type="predicted"/>
<dbReference type="Proteomes" id="UP000821837">
    <property type="component" value="Chromosome 10"/>
</dbReference>
<accession>A0A9D4T6J7</accession>
<reference evidence="2" key="1">
    <citation type="journal article" date="2020" name="Cell">
        <title>Large-Scale Comparative Analyses of Tick Genomes Elucidate Their Genetic Diversity and Vector Capacities.</title>
        <authorList>
            <consortium name="Tick Genome and Microbiome Consortium (TIGMIC)"/>
            <person name="Jia N."/>
            <person name="Wang J."/>
            <person name="Shi W."/>
            <person name="Du L."/>
            <person name="Sun Y."/>
            <person name="Zhan W."/>
            <person name="Jiang J.F."/>
            <person name="Wang Q."/>
            <person name="Zhang B."/>
            <person name="Ji P."/>
            <person name="Bell-Sakyi L."/>
            <person name="Cui X.M."/>
            <person name="Yuan T.T."/>
            <person name="Jiang B.G."/>
            <person name="Yang W.F."/>
            <person name="Lam T.T."/>
            <person name="Chang Q.C."/>
            <person name="Ding S.J."/>
            <person name="Wang X.J."/>
            <person name="Zhu J.G."/>
            <person name="Ruan X.D."/>
            <person name="Zhao L."/>
            <person name="Wei J.T."/>
            <person name="Ye R.Z."/>
            <person name="Que T.C."/>
            <person name="Du C.H."/>
            <person name="Zhou Y.H."/>
            <person name="Cheng J.X."/>
            <person name="Dai P.F."/>
            <person name="Guo W.B."/>
            <person name="Han X.H."/>
            <person name="Huang E.J."/>
            <person name="Li L.F."/>
            <person name="Wei W."/>
            <person name="Gao Y.C."/>
            <person name="Liu J.Z."/>
            <person name="Shao H.Z."/>
            <person name="Wang X."/>
            <person name="Wang C.C."/>
            <person name="Yang T.C."/>
            <person name="Huo Q.B."/>
            <person name="Li W."/>
            <person name="Chen H.Y."/>
            <person name="Chen S.E."/>
            <person name="Zhou L.G."/>
            <person name="Ni X.B."/>
            <person name="Tian J.H."/>
            <person name="Sheng Y."/>
            <person name="Liu T."/>
            <person name="Pan Y.S."/>
            <person name="Xia L.Y."/>
            <person name="Li J."/>
            <person name="Zhao F."/>
            <person name="Cao W.C."/>
        </authorList>
    </citation>
    <scope>NUCLEOTIDE SEQUENCE</scope>
    <source>
        <strain evidence="2">Rsan-2018</strain>
    </source>
</reference>
<feature type="region of interest" description="Disordered" evidence="1">
    <location>
        <begin position="152"/>
        <end position="196"/>
    </location>
</feature>
<gene>
    <name evidence="2" type="ORF">HPB52_018736</name>
</gene>
<feature type="compositionally biased region" description="Polar residues" evidence="1">
    <location>
        <begin position="222"/>
        <end position="233"/>
    </location>
</feature>
<dbReference type="AlphaFoldDB" id="A0A9D4T6J7"/>
<dbReference type="EMBL" id="JABSTV010001246">
    <property type="protein sequence ID" value="KAH7976736.1"/>
    <property type="molecule type" value="Genomic_DNA"/>
</dbReference>
<reference evidence="2" key="2">
    <citation type="submission" date="2021-09" db="EMBL/GenBank/DDBJ databases">
        <authorList>
            <person name="Jia N."/>
            <person name="Wang J."/>
            <person name="Shi W."/>
            <person name="Du L."/>
            <person name="Sun Y."/>
            <person name="Zhan W."/>
            <person name="Jiang J."/>
            <person name="Wang Q."/>
            <person name="Zhang B."/>
            <person name="Ji P."/>
            <person name="Sakyi L.B."/>
            <person name="Cui X."/>
            <person name="Yuan T."/>
            <person name="Jiang B."/>
            <person name="Yang W."/>
            <person name="Lam T.T.-Y."/>
            <person name="Chang Q."/>
            <person name="Ding S."/>
            <person name="Wang X."/>
            <person name="Zhu J."/>
            <person name="Ruan X."/>
            <person name="Zhao L."/>
            <person name="Wei J."/>
            <person name="Que T."/>
            <person name="Du C."/>
            <person name="Cheng J."/>
            <person name="Dai P."/>
            <person name="Han X."/>
            <person name="Huang E."/>
            <person name="Gao Y."/>
            <person name="Liu J."/>
            <person name="Shao H."/>
            <person name="Ye R."/>
            <person name="Li L."/>
            <person name="Wei W."/>
            <person name="Wang X."/>
            <person name="Wang C."/>
            <person name="Huo Q."/>
            <person name="Li W."/>
            <person name="Guo W."/>
            <person name="Chen H."/>
            <person name="Chen S."/>
            <person name="Zhou L."/>
            <person name="Zhou L."/>
            <person name="Ni X."/>
            <person name="Tian J."/>
            <person name="Zhou Y."/>
            <person name="Sheng Y."/>
            <person name="Liu T."/>
            <person name="Pan Y."/>
            <person name="Xia L."/>
            <person name="Li J."/>
            <person name="Zhao F."/>
            <person name="Cao W."/>
        </authorList>
    </citation>
    <scope>NUCLEOTIDE SEQUENCE</scope>
    <source>
        <strain evidence="2">Rsan-2018</strain>
        <tissue evidence="2">Larvae</tissue>
    </source>
</reference>
<feature type="region of interest" description="Disordered" evidence="1">
    <location>
        <begin position="281"/>
        <end position="340"/>
    </location>
</feature>